<evidence type="ECO:0008006" key="5">
    <source>
        <dbReference type="Google" id="ProtNLM"/>
    </source>
</evidence>
<dbReference type="RefSeq" id="WP_146648029.1">
    <property type="nucleotide sequence ID" value="NZ_CP012333.1"/>
</dbReference>
<dbReference type="AlphaFoldDB" id="A0A0K1PTF5"/>
<dbReference type="PROSITE" id="PS51257">
    <property type="entry name" value="PROKAR_LIPOPROTEIN"/>
    <property type="match status" value="1"/>
</dbReference>
<reference evidence="3 4" key="1">
    <citation type="submission" date="2015-08" db="EMBL/GenBank/DDBJ databases">
        <authorList>
            <person name="Babu N.S."/>
            <person name="Beckwith C.J."/>
            <person name="Beseler K.G."/>
            <person name="Brison A."/>
            <person name="Carone J.V."/>
            <person name="Caskin T.P."/>
            <person name="Diamond M."/>
            <person name="Durham M.E."/>
            <person name="Foxe J.M."/>
            <person name="Go M."/>
            <person name="Henderson B.A."/>
            <person name="Jones I.B."/>
            <person name="McGettigan J.A."/>
            <person name="Micheletti S.J."/>
            <person name="Nasrallah M.E."/>
            <person name="Ortiz D."/>
            <person name="Piller C.R."/>
            <person name="Privatt S.R."/>
            <person name="Schneider S.L."/>
            <person name="Sharp S."/>
            <person name="Smith T.C."/>
            <person name="Stanton J.D."/>
            <person name="Ullery H.E."/>
            <person name="Wilson R.J."/>
            <person name="Serrano M.G."/>
            <person name="Buck G."/>
            <person name="Lee V."/>
            <person name="Wang Y."/>
            <person name="Carvalho R."/>
            <person name="Voegtly L."/>
            <person name="Shi R."/>
            <person name="Duckworth R."/>
            <person name="Johnson A."/>
            <person name="Loviza R."/>
            <person name="Walstead R."/>
            <person name="Shah Z."/>
            <person name="Kiflezghi M."/>
            <person name="Wade K."/>
            <person name="Ball S.L."/>
            <person name="Bradley K.W."/>
            <person name="Asai D.J."/>
            <person name="Bowman C.A."/>
            <person name="Russell D.A."/>
            <person name="Pope W.H."/>
            <person name="Jacobs-Sera D."/>
            <person name="Hendrix R.W."/>
            <person name="Hatfull G.F."/>
        </authorList>
    </citation>
    <scope>NUCLEOTIDE SEQUENCE [LARGE SCALE GENOMIC DNA]</scope>
    <source>
        <strain evidence="3 4">DSM 27648</strain>
    </source>
</reference>
<feature type="compositionally biased region" description="Polar residues" evidence="1">
    <location>
        <begin position="51"/>
        <end position="72"/>
    </location>
</feature>
<feature type="chain" id="PRO_5005465979" description="Lipoprotein" evidence="2">
    <location>
        <begin position="22"/>
        <end position="303"/>
    </location>
</feature>
<dbReference type="EMBL" id="CP012333">
    <property type="protein sequence ID" value="AKU96792.1"/>
    <property type="molecule type" value="Genomic_DNA"/>
</dbReference>
<accession>A0A0K1PTF5</accession>
<protein>
    <recommendedName>
        <fullName evidence="5">Lipoprotein</fullName>
    </recommendedName>
</protein>
<gene>
    <name evidence="3" type="ORF">AKJ09_03456</name>
</gene>
<feature type="region of interest" description="Disordered" evidence="1">
    <location>
        <begin position="38"/>
        <end position="72"/>
    </location>
</feature>
<feature type="signal peptide" evidence="2">
    <location>
        <begin position="1"/>
        <end position="21"/>
    </location>
</feature>
<sequence length="303" mass="31626">MRTHRKRLLCISLATCGGLVACNALTGLSDDYRLGQLDSADGAVPPGPDGTSPTDSSTNDVVTPNDGGTDSGRTYDGSFCEEAFKEASVIACSDFESDDPLAWKSAAVRITKSISTVGGNPAGNIEVKDNAGPDGSRALVFSLAPLKAQRELFVGYETVDDAKNFTGFELTADVLLELETNKVEYAEVFQLTFPVSSDTSIVNGYGGASYAGVFGTVAPPASAGLPTVNGADWKALKTTVTGSSTSSFSGKFFVKDQDVSSGNPTVSIRAGAVARGLLGIYHTSNEAYGMKVTFDNVILRRTP</sequence>
<dbReference type="PATRIC" id="fig|1391654.3.peg.3499"/>
<name>A0A0K1PTF5_9BACT</name>
<organism evidence="3 4">
    <name type="scientific">Labilithrix luteola</name>
    <dbReference type="NCBI Taxonomy" id="1391654"/>
    <lineage>
        <taxon>Bacteria</taxon>
        <taxon>Pseudomonadati</taxon>
        <taxon>Myxococcota</taxon>
        <taxon>Polyangia</taxon>
        <taxon>Polyangiales</taxon>
        <taxon>Labilitrichaceae</taxon>
        <taxon>Labilithrix</taxon>
    </lineage>
</organism>
<dbReference type="Proteomes" id="UP000064967">
    <property type="component" value="Chromosome"/>
</dbReference>
<dbReference type="KEGG" id="llu:AKJ09_03456"/>
<evidence type="ECO:0000256" key="2">
    <source>
        <dbReference type="SAM" id="SignalP"/>
    </source>
</evidence>
<dbReference type="STRING" id="1391654.AKJ09_03456"/>
<proteinExistence type="predicted"/>
<evidence type="ECO:0000313" key="4">
    <source>
        <dbReference type="Proteomes" id="UP000064967"/>
    </source>
</evidence>
<evidence type="ECO:0000313" key="3">
    <source>
        <dbReference type="EMBL" id="AKU96792.1"/>
    </source>
</evidence>
<keyword evidence="2" id="KW-0732">Signal</keyword>
<keyword evidence="4" id="KW-1185">Reference proteome</keyword>
<evidence type="ECO:0000256" key="1">
    <source>
        <dbReference type="SAM" id="MobiDB-lite"/>
    </source>
</evidence>